<feature type="compositionally biased region" description="Low complexity" evidence="1">
    <location>
        <begin position="646"/>
        <end position="672"/>
    </location>
</feature>
<reference evidence="3 4" key="1">
    <citation type="submission" date="2019-03" db="EMBL/GenBank/DDBJ databases">
        <title>Genomic Encyclopedia of Type Strains, Phase IV (KMG-IV): sequencing the most valuable type-strain genomes for metagenomic binning, comparative biology and taxonomic classification.</title>
        <authorList>
            <person name="Goeker M."/>
        </authorList>
    </citation>
    <scope>NUCLEOTIDE SEQUENCE [LARGE SCALE GENOMIC DNA]</scope>
    <source>
        <strain evidence="3 4">DSM 12034</strain>
    </source>
</reference>
<gene>
    <name evidence="3" type="ORF">EDC36_10433</name>
</gene>
<dbReference type="Pfam" id="PF25800">
    <property type="entry name" value="FimV_N"/>
    <property type="match status" value="1"/>
</dbReference>
<name>A0A4R3LEL3_9BURK</name>
<feature type="compositionally biased region" description="Low complexity" evidence="1">
    <location>
        <begin position="156"/>
        <end position="176"/>
    </location>
</feature>
<feature type="region of interest" description="Disordered" evidence="1">
    <location>
        <begin position="646"/>
        <end position="673"/>
    </location>
</feature>
<dbReference type="RefSeq" id="WP_243646472.1">
    <property type="nucleotide sequence ID" value="NZ_SMAH01000004.1"/>
</dbReference>
<dbReference type="Proteomes" id="UP000295536">
    <property type="component" value="Unassembled WGS sequence"/>
</dbReference>
<feature type="region of interest" description="Disordered" evidence="1">
    <location>
        <begin position="156"/>
        <end position="206"/>
    </location>
</feature>
<protein>
    <submittedName>
        <fullName evidence="3">Pilus assembly protein FimV</fullName>
    </submittedName>
</protein>
<dbReference type="Gene3D" id="1.20.58.2200">
    <property type="match status" value="1"/>
</dbReference>
<feature type="compositionally biased region" description="Low complexity" evidence="1">
    <location>
        <begin position="477"/>
        <end position="487"/>
    </location>
</feature>
<dbReference type="InterPro" id="IPR038440">
    <property type="entry name" value="FimV_C_sf"/>
</dbReference>
<feature type="compositionally biased region" description="Pro residues" evidence="1">
    <location>
        <begin position="402"/>
        <end position="417"/>
    </location>
</feature>
<dbReference type="InterPro" id="IPR057840">
    <property type="entry name" value="FimV_N"/>
</dbReference>
<dbReference type="NCBIfam" id="TIGR03504">
    <property type="entry name" value="FimV_Cterm"/>
    <property type="match status" value="1"/>
</dbReference>
<feature type="region of interest" description="Disordered" evidence="1">
    <location>
        <begin position="470"/>
        <end position="489"/>
    </location>
</feature>
<feature type="compositionally biased region" description="Low complexity" evidence="1">
    <location>
        <begin position="368"/>
        <end position="382"/>
    </location>
</feature>
<feature type="region of interest" description="Disordered" evidence="1">
    <location>
        <begin position="294"/>
        <end position="313"/>
    </location>
</feature>
<accession>A0A4R3LEL3</accession>
<evidence type="ECO:0000256" key="1">
    <source>
        <dbReference type="SAM" id="MobiDB-lite"/>
    </source>
</evidence>
<feature type="region of interest" description="Disordered" evidence="1">
    <location>
        <begin position="319"/>
        <end position="356"/>
    </location>
</feature>
<evidence type="ECO:0000313" key="4">
    <source>
        <dbReference type="Proteomes" id="UP000295536"/>
    </source>
</evidence>
<feature type="region of interest" description="Disordered" evidence="1">
    <location>
        <begin position="586"/>
        <end position="609"/>
    </location>
</feature>
<dbReference type="EMBL" id="SMAH01000004">
    <property type="protein sequence ID" value="TCS98611.1"/>
    <property type="molecule type" value="Genomic_DNA"/>
</dbReference>
<dbReference type="InterPro" id="IPR020011">
    <property type="entry name" value="FimV_C"/>
</dbReference>
<feature type="compositionally biased region" description="Pro residues" evidence="1">
    <location>
        <begin position="383"/>
        <end position="395"/>
    </location>
</feature>
<comment type="caution">
    <text evidence="3">The sequence shown here is derived from an EMBL/GenBank/DDBJ whole genome shotgun (WGS) entry which is preliminary data.</text>
</comment>
<dbReference type="AlphaFoldDB" id="A0A4R3LEL3"/>
<organism evidence="3 4">
    <name type="scientific">Tepidimonas ignava</name>
    <dbReference type="NCBI Taxonomy" id="114249"/>
    <lineage>
        <taxon>Bacteria</taxon>
        <taxon>Pseudomonadati</taxon>
        <taxon>Pseudomonadota</taxon>
        <taxon>Betaproteobacteria</taxon>
        <taxon>Burkholderiales</taxon>
        <taxon>Tepidimonas</taxon>
    </lineage>
</organism>
<feature type="compositionally biased region" description="Low complexity" evidence="1">
    <location>
        <begin position="723"/>
        <end position="735"/>
    </location>
</feature>
<feature type="compositionally biased region" description="Basic and acidic residues" evidence="1">
    <location>
        <begin position="333"/>
        <end position="347"/>
    </location>
</feature>
<evidence type="ECO:0000259" key="2">
    <source>
        <dbReference type="Pfam" id="PF25800"/>
    </source>
</evidence>
<feature type="domain" description="FimV N-terminal" evidence="2">
    <location>
        <begin position="35"/>
        <end position="142"/>
    </location>
</feature>
<feature type="region of interest" description="Disordered" evidence="1">
    <location>
        <begin position="723"/>
        <end position="747"/>
    </location>
</feature>
<dbReference type="NCBIfam" id="TIGR03505">
    <property type="entry name" value="FimV_core"/>
    <property type="match status" value="1"/>
</dbReference>
<sequence length="795" mass="81911">MLERHPPTTPPARGWRHVALAAALSLGVASNAWALALGRVSVQSPLGEPLRAEIDIPAITDAEAATLTLEIAGPERYRSTSLEWAPWLRDVQLELQRRPDGRTVVLVRSNRPITEPFLDLVVVARWAGGELLRGYTLLFDPPNLRPPAPVVPMVGAPPAGPEQPATAPAPAAAVAPATPPAPAGVRGAAAPPPQRPAVTADERRVKVRPGDTAGRLAQAHRPADVTLEQMLVAMLRANPQAFIRGNVHLLKAGAVLDMPDAEAARGVDAGEARRLVAAQTQDFDAYRRRLAAAAPAQRSDAPGQQAQGGVEAAVADTKPQANAADKLTLSKPGADDAAARVMAERQQAEQQQRAAELERNLRELEQLRQQAQATPPASADAPTTPPPAAEAPAAPPAANEPAPAPAPSAPAAPPPPAAAAVPAPAAPPAPQEGPVQAVLQHPWTLPGAGAVVVLLGALAALRWRQRRRQAATDDEGPAAAAVAATEPLAHEADTAAPADALDTDAPVDPVAEADVYLSYGRDAQAEDLLREALQADPQRLDARLKLLQILAQRRDTAGFEAEARALQPLADAATWAQVCEQGRALDPDNPLYGPGAGSGDASASAPAAEDELPTLDLALDTVDATAQAGDSALDVDVALDSTLGADNDAPAAAAPTAPPTDTEPSPQAATDDLGLDFDLDLAPAAAAPAETPPAPATLPPEVAELSLDLPVDESTEAAPLPELPAQAAPEPSSEEGVASAEPAIDQDPLETKLSLAREFEAIGDVDGARILAEEVLAEAQGALRERAQAFLAQLG</sequence>
<proteinExistence type="predicted"/>
<evidence type="ECO:0000313" key="3">
    <source>
        <dbReference type="EMBL" id="TCS98611.1"/>
    </source>
</evidence>
<dbReference type="InterPro" id="IPR020012">
    <property type="entry name" value="LysM_FimV"/>
</dbReference>
<feature type="region of interest" description="Disordered" evidence="1">
    <location>
        <begin position="368"/>
        <end position="433"/>
    </location>
</feature>